<dbReference type="InterPro" id="IPR016084">
    <property type="entry name" value="Haem_Oase-like_multi-hlx"/>
</dbReference>
<protein>
    <recommendedName>
        <fullName evidence="3">Iron-containing redox enzyme family protein</fullName>
    </recommendedName>
</protein>
<proteinExistence type="predicted"/>
<dbReference type="Gene3D" id="1.20.910.10">
    <property type="entry name" value="Heme oxygenase-like"/>
    <property type="match status" value="1"/>
</dbReference>
<dbReference type="AlphaFoldDB" id="A0A250IB96"/>
<keyword evidence="2" id="KW-1185">Reference proteome</keyword>
<accession>A0A250IB96</accession>
<gene>
    <name evidence="1" type="ORF">MEBOL_001682</name>
</gene>
<dbReference type="Pfam" id="PF14518">
    <property type="entry name" value="Haem_oxygenas_2"/>
    <property type="match status" value="1"/>
</dbReference>
<reference evidence="1 2" key="1">
    <citation type="submission" date="2017-06" db="EMBL/GenBank/DDBJ databases">
        <authorList>
            <person name="Kim H.J."/>
            <person name="Triplett B.A."/>
        </authorList>
    </citation>
    <scope>NUCLEOTIDE SEQUENCE [LARGE SCALE GENOMIC DNA]</scope>
    <source>
        <strain evidence="1 2">DSM 14713</strain>
    </source>
</reference>
<dbReference type="KEGG" id="mbd:MEBOL_001682"/>
<organism evidence="1 2">
    <name type="scientific">Melittangium boletus DSM 14713</name>
    <dbReference type="NCBI Taxonomy" id="1294270"/>
    <lineage>
        <taxon>Bacteria</taxon>
        <taxon>Pseudomonadati</taxon>
        <taxon>Myxococcota</taxon>
        <taxon>Myxococcia</taxon>
        <taxon>Myxococcales</taxon>
        <taxon>Cystobacterineae</taxon>
        <taxon>Archangiaceae</taxon>
        <taxon>Melittangium</taxon>
    </lineage>
</organism>
<evidence type="ECO:0000313" key="1">
    <source>
        <dbReference type="EMBL" id="ATB28236.1"/>
    </source>
</evidence>
<dbReference type="SMART" id="SM01236">
    <property type="entry name" value="Haem_oxygenase_2"/>
    <property type="match status" value="1"/>
</dbReference>
<evidence type="ECO:0008006" key="3">
    <source>
        <dbReference type="Google" id="ProtNLM"/>
    </source>
</evidence>
<evidence type="ECO:0000313" key="2">
    <source>
        <dbReference type="Proteomes" id="UP000217289"/>
    </source>
</evidence>
<name>A0A250IB96_9BACT</name>
<dbReference type="Proteomes" id="UP000217289">
    <property type="component" value="Chromosome"/>
</dbReference>
<dbReference type="SUPFAM" id="SSF48613">
    <property type="entry name" value="Heme oxygenase-like"/>
    <property type="match status" value="1"/>
</dbReference>
<sequence length="274" mass="31057">MERLTDSELMKACVARMGTRLEPEEERALRQWWEREHGQRSTYANALLSIPESEWGAAILHHPASSHPWYGRLAREVDVREYATFLLENAPYPSFLPLIQRTLDLPLGDTARAAVLRNIQDELEPVPHADLMRRLFLAVKTKAGPGVSITSYPSLVNRCLVLYYGYYREPWNLVGALYATEAIAHYRLENMGQGLERLGFEAADLEFIRIHLACDDDHADDWNKNVIGASVRLDPRVRVPIAEGIAAALETSGRYFDDLCRRAAHVDSTAEVRS</sequence>
<dbReference type="EMBL" id="CP022163">
    <property type="protein sequence ID" value="ATB28236.1"/>
    <property type="molecule type" value="Genomic_DNA"/>
</dbReference>